<feature type="non-terminal residue" evidence="2">
    <location>
        <position position="1"/>
    </location>
</feature>
<dbReference type="EMBL" id="JAKUCV010000938">
    <property type="protein sequence ID" value="KAJ4848290.1"/>
    <property type="molecule type" value="Genomic_DNA"/>
</dbReference>
<dbReference type="Pfam" id="PF00646">
    <property type="entry name" value="F-box"/>
    <property type="match status" value="1"/>
</dbReference>
<reference evidence="2" key="2">
    <citation type="journal article" date="2023" name="Plants (Basel)">
        <title>Annotation of the Turnera subulata (Passifloraceae) Draft Genome Reveals the S-Locus Evolved after the Divergence of Turneroideae from Passifloroideae in a Stepwise Manner.</title>
        <authorList>
            <person name="Henning P.M."/>
            <person name="Roalson E.H."/>
            <person name="Mir W."/>
            <person name="McCubbin A.G."/>
            <person name="Shore J.S."/>
        </authorList>
    </citation>
    <scope>NUCLEOTIDE SEQUENCE</scope>
    <source>
        <strain evidence="2">F60SS</strain>
    </source>
</reference>
<dbReference type="PANTHER" id="PTHR34223:SF51">
    <property type="entry name" value="OS06G0556300 PROTEIN"/>
    <property type="match status" value="1"/>
</dbReference>
<protein>
    <recommendedName>
        <fullName evidence="1">F-box domain-containing protein</fullName>
    </recommendedName>
</protein>
<dbReference type="PANTHER" id="PTHR34223">
    <property type="entry name" value="OS11G0201299 PROTEIN"/>
    <property type="match status" value="1"/>
</dbReference>
<evidence type="ECO:0000259" key="1">
    <source>
        <dbReference type="PROSITE" id="PS50181"/>
    </source>
</evidence>
<dbReference type="InterPro" id="IPR053781">
    <property type="entry name" value="F-box_AtFBL13-like"/>
</dbReference>
<dbReference type="InterPro" id="IPR053197">
    <property type="entry name" value="F-box_SCFL_complex_component"/>
</dbReference>
<proteinExistence type="predicted"/>
<dbReference type="InterPro" id="IPR036047">
    <property type="entry name" value="F-box-like_dom_sf"/>
</dbReference>
<accession>A0A9Q0GE03</accession>
<dbReference type="Proteomes" id="UP001141552">
    <property type="component" value="Unassembled WGS sequence"/>
</dbReference>
<dbReference type="InterPro" id="IPR001810">
    <property type="entry name" value="F-box_dom"/>
</dbReference>
<keyword evidence="3" id="KW-1185">Reference proteome</keyword>
<name>A0A9Q0GE03_9ROSI</name>
<dbReference type="CDD" id="cd22160">
    <property type="entry name" value="F-box_AtFBL13-like"/>
    <property type="match status" value="1"/>
</dbReference>
<evidence type="ECO:0000313" key="2">
    <source>
        <dbReference type="EMBL" id="KAJ4848290.1"/>
    </source>
</evidence>
<dbReference type="PROSITE" id="PS50181">
    <property type="entry name" value="FBOX"/>
    <property type="match status" value="1"/>
</dbReference>
<evidence type="ECO:0000313" key="3">
    <source>
        <dbReference type="Proteomes" id="UP001141552"/>
    </source>
</evidence>
<dbReference type="OrthoDB" id="1848700at2759"/>
<reference evidence="2" key="1">
    <citation type="submission" date="2022-02" db="EMBL/GenBank/DDBJ databases">
        <authorList>
            <person name="Henning P.M."/>
            <person name="McCubbin A.G."/>
            <person name="Shore J.S."/>
        </authorList>
    </citation>
    <scope>NUCLEOTIDE SEQUENCE</scope>
    <source>
        <strain evidence="2">F60SS</strain>
        <tissue evidence="2">Leaves</tissue>
    </source>
</reference>
<dbReference type="SUPFAM" id="SSF81383">
    <property type="entry name" value="F-box domain"/>
    <property type="match status" value="1"/>
</dbReference>
<gene>
    <name evidence="2" type="ORF">Tsubulata_017963</name>
</gene>
<feature type="domain" description="F-box" evidence="1">
    <location>
        <begin position="17"/>
        <end position="65"/>
    </location>
</feature>
<dbReference type="AlphaFoldDB" id="A0A9Q0GE03"/>
<sequence length="333" mass="39591">MERHHKTKERVARKCAVRSLDDLSDDILRQILCFLETKQAIETSVLSKRWRNLWTTLPDLNFDGSDSGLFRRSQHKFPKFVLNSLVKRDDKLRVRKFSISYDRMCQFMADECLRKMGLSDEKMCQFTADECLWKMGLSDEKWYRLMADEVVDGRDYAPRHYEFLDLFGGCPNLKHLCLIECYFAKPELFKMSAPQLQSLTLDDVFNSEYKVEIYAPKLEVFRYYYRLPADLSESFLPFLQEANISAKTVPAKSKEHRKDASRNLFNMLKVLKNVNCIRLNCLSLEIEDFEVAIFPSDDNPLWEIKRYRRVETKEYRRTCKDLSSFQKEEQKYL</sequence>
<comment type="caution">
    <text evidence="2">The sequence shown here is derived from an EMBL/GenBank/DDBJ whole genome shotgun (WGS) entry which is preliminary data.</text>
</comment>
<organism evidence="2 3">
    <name type="scientific">Turnera subulata</name>
    <dbReference type="NCBI Taxonomy" id="218843"/>
    <lineage>
        <taxon>Eukaryota</taxon>
        <taxon>Viridiplantae</taxon>
        <taxon>Streptophyta</taxon>
        <taxon>Embryophyta</taxon>
        <taxon>Tracheophyta</taxon>
        <taxon>Spermatophyta</taxon>
        <taxon>Magnoliopsida</taxon>
        <taxon>eudicotyledons</taxon>
        <taxon>Gunneridae</taxon>
        <taxon>Pentapetalae</taxon>
        <taxon>rosids</taxon>
        <taxon>fabids</taxon>
        <taxon>Malpighiales</taxon>
        <taxon>Passifloraceae</taxon>
        <taxon>Turnera</taxon>
    </lineage>
</organism>